<dbReference type="SMART" id="SM00173">
    <property type="entry name" value="RAS"/>
    <property type="match status" value="1"/>
</dbReference>
<evidence type="ECO:0000256" key="6">
    <source>
        <dbReference type="ARBA" id="ARBA00023289"/>
    </source>
</evidence>
<accession>A0ABN7SMP0</accession>
<evidence type="ECO:0000256" key="5">
    <source>
        <dbReference type="ARBA" id="ARBA00023288"/>
    </source>
</evidence>
<organism evidence="7 8">
    <name type="scientific">Oikopleura dioica</name>
    <name type="common">Tunicate</name>
    <dbReference type="NCBI Taxonomy" id="34765"/>
    <lineage>
        <taxon>Eukaryota</taxon>
        <taxon>Metazoa</taxon>
        <taxon>Chordata</taxon>
        <taxon>Tunicata</taxon>
        <taxon>Appendicularia</taxon>
        <taxon>Copelata</taxon>
        <taxon>Oikopleuridae</taxon>
        <taxon>Oikopleura</taxon>
    </lineage>
</organism>
<dbReference type="PRINTS" id="PR00449">
    <property type="entry name" value="RASTRNSFRMNG"/>
</dbReference>
<dbReference type="Pfam" id="PF00071">
    <property type="entry name" value="Ras"/>
    <property type="match status" value="1"/>
</dbReference>
<dbReference type="InterPro" id="IPR027417">
    <property type="entry name" value="P-loop_NTPase"/>
</dbReference>
<comment type="subcellular location">
    <subcellularLocation>
        <location evidence="1">Membrane</location>
        <topology evidence="1">Lipid-anchor</topology>
    </subcellularLocation>
</comment>
<evidence type="ECO:0000256" key="1">
    <source>
        <dbReference type="ARBA" id="ARBA00004635"/>
    </source>
</evidence>
<sequence length="206" mass="23352">MDFRDSEQHDLSLKILLIGDSGAGKTSLLLRSSNNKFESSMIATIGIDFKIKTVVIDGKRIKLQVWDTAGAERFRTMTQSYYRGSNGIMLVFDMTSEKSFENVSYWLESIQTHAPEDITAALVAAKCDCEDRRAVSKLRAQRFADQNRIKYFETSAQEGINVESTFLELAKDILKKDTLELEKSEGENVVLDLQRPVVPPRTRRCC</sequence>
<name>A0ABN7SMP0_OIKDI</name>
<dbReference type="PROSITE" id="PS51420">
    <property type="entry name" value="RHO"/>
    <property type="match status" value="1"/>
</dbReference>
<dbReference type="EMBL" id="OU015569">
    <property type="protein sequence ID" value="CAG5100200.1"/>
    <property type="molecule type" value="Genomic_DNA"/>
</dbReference>
<evidence type="ECO:0000256" key="3">
    <source>
        <dbReference type="ARBA" id="ARBA00022741"/>
    </source>
</evidence>
<dbReference type="Gene3D" id="3.40.50.300">
    <property type="entry name" value="P-loop containing nucleotide triphosphate hydrolases"/>
    <property type="match status" value="1"/>
</dbReference>
<dbReference type="SUPFAM" id="SSF52540">
    <property type="entry name" value="P-loop containing nucleoside triphosphate hydrolases"/>
    <property type="match status" value="1"/>
</dbReference>
<keyword evidence="3" id="KW-0547">Nucleotide-binding</keyword>
<dbReference type="PROSITE" id="PS51419">
    <property type="entry name" value="RAB"/>
    <property type="match status" value="1"/>
</dbReference>
<keyword evidence="6" id="KW-0636">Prenylation</keyword>
<dbReference type="Proteomes" id="UP001158576">
    <property type="component" value="Chromosome XSR"/>
</dbReference>
<protein>
    <submittedName>
        <fullName evidence="7">Oidioi.mRNA.OKI2018_I69.XSR.g16889.t1.cds</fullName>
    </submittedName>
</protein>
<dbReference type="InterPro" id="IPR050305">
    <property type="entry name" value="Small_GTPase_Rab"/>
</dbReference>
<comment type="similarity">
    <text evidence="2">Belongs to the small GTPase superfamily. Rab family.</text>
</comment>
<evidence type="ECO:0000256" key="2">
    <source>
        <dbReference type="ARBA" id="ARBA00006270"/>
    </source>
</evidence>
<evidence type="ECO:0000313" key="8">
    <source>
        <dbReference type="Proteomes" id="UP001158576"/>
    </source>
</evidence>
<dbReference type="SMART" id="SM00175">
    <property type="entry name" value="RAB"/>
    <property type="match status" value="1"/>
</dbReference>
<reference evidence="7 8" key="1">
    <citation type="submission" date="2021-04" db="EMBL/GenBank/DDBJ databases">
        <authorList>
            <person name="Bliznina A."/>
        </authorList>
    </citation>
    <scope>NUCLEOTIDE SEQUENCE [LARGE SCALE GENOMIC DNA]</scope>
</reference>
<evidence type="ECO:0000256" key="4">
    <source>
        <dbReference type="ARBA" id="ARBA00023134"/>
    </source>
</evidence>
<gene>
    <name evidence="7" type="ORF">OKIOD_LOCUS8447</name>
</gene>
<dbReference type="PROSITE" id="PS51421">
    <property type="entry name" value="RAS"/>
    <property type="match status" value="1"/>
</dbReference>
<evidence type="ECO:0000313" key="7">
    <source>
        <dbReference type="EMBL" id="CAG5100200.1"/>
    </source>
</evidence>
<keyword evidence="4" id="KW-0342">GTP-binding</keyword>
<keyword evidence="8" id="KW-1185">Reference proteome</keyword>
<dbReference type="PANTHER" id="PTHR47980">
    <property type="entry name" value="LD44762P"/>
    <property type="match status" value="1"/>
</dbReference>
<dbReference type="InterPro" id="IPR001806">
    <property type="entry name" value="Small_GTPase"/>
</dbReference>
<keyword evidence="5" id="KW-0449">Lipoprotein</keyword>
<proteinExistence type="inferred from homology"/>
<dbReference type="PROSITE" id="PS51417">
    <property type="entry name" value="ARF"/>
    <property type="match status" value="1"/>
</dbReference>
<dbReference type="NCBIfam" id="TIGR00231">
    <property type="entry name" value="small_GTP"/>
    <property type="match status" value="1"/>
</dbReference>
<dbReference type="SMART" id="SM00176">
    <property type="entry name" value="RAN"/>
    <property type="match status" value="1"/>
</dbReference>
<dbReference type="SMART" id="SM00174">
    <property type="entry name" value="RHO"/>
    <property type="match status" value="1"/>
</dbReference>
<dbReference type="InterPro" id="IPR005225">
    <property type="entry name" value="Small_GTP-bd"/>
</dbReference>